<gene>
    <name evidence="2" type="ORF">ACFPQ9_18815</name>
</gene>
<keyword evidence="3" id="KW-1185">Reference proteome</keyword>
<dbReference type="EMBL" id="JBHSKM010000011">
    <property type="protein sequence ID" value="MFC5215895.1"/>
    <property type="molecule type" value="Genomic_DNA"/>
</dbReference>
<evidence type="ECO:0000313" key="3">
    <source>
        <dbReference type="Proteomes" id="UP001596263"/>
    </source>
</evidence>
<dbReference type="RefSeq" id="WP_380854223.1">
    <property type="nucleotide sequence ID" value="NZ_JBHSKM010000011.1"/>
</dbReference>
<name>A0ABW0CJ61_STRCD</name>
<evidence type="ECO:0000256" key="1">
    <source>
        <dbReference type="SAM" id="MobiDB-lite"/>
    </source>
</evidence>
<reference evidence="3" key="1">
    <citation type="journal article" date="2019" name="Int. J. Syst. Evol. Microbiol.">
        <title>The Global Catalogue of Microorganisms (GCM) 10K type strain sequencing project: providing services to taxonomists for standard genome sequencing and annotation.</title>
        <authorList>
            <consortium name="The Broad Institute Genomics Platform"/>
            <consortium name="The Broad Institute Genome Sequencing Center for Infectious Disease"/>
            <person name="Wu L."/>
            <person name="Ma J."/>
        </authorList>
    </citation>
    <scope>NUCLEOTIDE SEQUENCE [LARGE SCALE GENOMIC DNA]</scope>
    <source>
        <strain evidence="3">KCTC 42586</strain>
    </source>
</reference>
<evidence type="ECO:0000313" key="2">
    <source>
        <dbReference type="EMBL" id="MFC5215895.1"/>
    </source>
</evidence>
<sequence>MEVEQRAEHGVGGPSLAGVGRVRQGGVVPDRLLPVAALALHGQTGGGQTVEQGPIVLGGEPGDHVQGGPALGGVAQQVVHARRVGDAVGVR</sequence>
<accession>A0ABW0CJ61</accession>
<protein>
    <submittedName>
        <fullName evidence="2">Uncharacterized protein</fullName>
    </submittedName>
</protein>
<organism evidence="2 3">
    <name type="scientific">Streptomyces coerulescens</name>
    <dbReference type="NCBI Taxonomy" id="29304"/>
    <lineage>
        <taxon>Bacteria</taxon>
        <taxon>Bacillati</taxon>
        <taxon>Actinomycetota</taxon>
        <taxon>Actinomycetes</taxon>
        <taxon>Kitasatosporales</taxon>
        <taxon>Streptomycetaceae</taxon>
        <taxon>Streptomyces</taxon>
    </lineage>
</organism>
<comment type="caution">
    <text evidence="2">The sequence shown here is derived from an EMBL/GenBank/DDBJ whole genome shotgun (WGS) entry which is preliminary data.</text>
</comment>
<proteinExistence type="predicted"/>
<feature type="region of interest" description="Disordered" evidence="1">
    <location>
        <begin position="1"/>
        <end position="20"/>
    </location>
</feature>
<dbReference type="Proteomes" id="UP001596263">
    <property type="component" value="Unassembled WGS sequence"/>
</dbReference>